<feature type="non-terminal residue" evidence="1">
    <location>
        <position position="1"/>
    </location>
</feature>
<name>E2B889_HARSA</name>
<keyword evidence="2" id="KW-1185">Reference proteome</keyword>
<sequence>EYKDFRDAENIMPLATSDFRNPVCQEMRSLRFNAISSGGGS</sequence>
<accession>E2B889</accession>
<reference evidence="1 2" key="1">
    <citation type="journal article" date="2010" name="Science">
        <title>Genomic comparison of the ants Camponotus floridanus and Harpegnathos saltator.</title>
        <authorList>
            <person name="Bonasio R."/>
            <person name="Zhang G."/>
            <person name="Ye C."/>
            <person name="Mutti N.S."/>
            <person name="Fang X."/>
            <person name="Qin N."/>
            <person name="Donahue G."/>
            <person name="Yang P."/>
            <person name="Li Q."/>
            <person name="Li C."/>
            <person name="Zhang P."/>
            <person name="Huang Z."/>
            <person name="Berger S.L."/>
            <person name="Reinberg D."/>
            <person name="Wang J."/>
            <person name="Liebig J."/>
        </authorList>
    </citation>
    <scope>NUCLEOTIDE SEQUENCE [LARGE SCALE GENOMIC DNA]</scope>
    <source>
        <strain evidence="1 2">R22 G/1</strain>
    </source>
</reference>
<evidence type="ECO:0000313" key="1">
    <source>
        <dbReference type="EMBL" id="EFN88091.1"/>
    </source>
</evidence>
<proteinExistence type="predicted"/>
<organism evidence="2">
    <name type="scientific">Harpegnathos saltator</name>
    <name type="common">Jerdon's jumping ant</name>
    <dbReference type="NCBI Taxonomy" id="610380"/>
    <lineage>
        <taxon>Eukaryota</taxon>
        <taxon>Metazoa</taxon>
        <taxon>Ecdysozoa</taxon>
        <taxon>Arthropoda</taxon>
        <taxon>Hexapoda</taxon>
        <taxon>Insecta</taxon>
        <taxon>Pterygota</taxon>
        <taxon>Neoptera</taxon>
        <taxon>Endopterygota</taxon>
        <taxon>Hymenoptera</taxon>
        <taxon>Apocrita</taxon>
        <taxon>Aculeata</taxon>
        <taxon>Formicoidea</taxon>
        <taxon>Formicidae</taxon>
        <taxon>Ponerinae</taxon>
        <taxon>Ponerini</taxon>
        <taxon>Harpegnathos</taxon>
    </lineage>
</organism>
<evidence type="ECO:0000313" key="2">
    <source>
        <dbReference type="Proteomes" id="UP000008237"/>
    </source>
</evidence>
<feature type="non-terminal residue" evidence="1">
    <location>
        <position position="41"/>
    </location>
</feature>
<dbReference type="Proteomes" id="UP000008237">
    <property type="component" value="Unassembled WGS sequence"/>
</dbReference>
<dbReference type="InParanoid" id="E2B889"/>
<dbReference type="AlphaFoldDB" id="E2B889"/>
<dbReference type="EMBL" id="GL446286">
    <property type="protein sequence ID" value="EFN88091.1"/>
    <property type="molecule type" value="Genomic_DNA"/>
</dbReference>
<protein>
    <submittedName>
        <fullName evidence="1">Uncharacterized protein</fullName>
    </submittedName>
</protein>
<gene>
    <name evidence="1" type="ORF">EAI_03601</name>
</gene>